<feature type="region of interest" description="Disordered" evidence="3">
    <location>
        <begin position="1"/>
        <end position="21"/>
    </location>
</feature>
<dbReference type="InterPro" id="IPR016772">
    <property type="entry name" value="UCP020408"/>
</dbReference>
<keyword evidence="2" id="KW-0175">Coiled coil</keyword>
<evidence type="ECO:0000313" key="5">
    <source>
        <dbReference type="Proteomes" id="UP000501602"/>
    </source>
</evidence>
<accession>A0A6H1UB07</accession>
<keyword evidence="5" id="KW-1185">Reference proteome</keyword>
<protein>
    <submittedName>
        <fullName evidence="4">DUF2325 domain-containing protein</fullName>
    </submittedName>
</protein>
<evidence type="ECO:0000256" key="3">
    <source>
        <dbReference type="SAM" id="MobiDB-lite"/>
    </source>
</evidence>
<name>A0A6H1UB07_9GAMM</name>
<dbReference type="Pfam" id="PF10087">
    <property type="entry name" value="DUF2325"/>
    <property type="match status" value="1"/>
</dbReference>
<feature type="coiled-coil region" evidence="2">
    <location>
        <begin position="169"/>
        <end position="262"/>
    </location>
</feature>
<evidence type="ECO:0000313" key="4">
    <source>
        <dbReference type="EMBL" id="QIZ75819.1"/>
    </source>
</evidence>
<organism evidence="4 5">
    <name type="scientific">Ferrimonas lipolytica</name>
    <dbReference type="NCBI Taxonomy" id="2724191"/>
    <lineage>
        <taxon>Bacteria</taxon>
        <taxon>Pseudomonadati</taxon>
        <taxon>Pseudomonadota</taxon>
        <taxon>Gammaproteobacteria</taxon>
        <taxon>Alteromonadales</taxon>
        <taxon>Ferrimonadaceae</taxon>
        <taxon>Ferrimonas</taxon>
    </lineage>
</organism>
<dbReference type="KEGG" id="fes:HER31_02235"/>
<reference evidence="4 5" key="1">
    <citation type="submission" date="2020-04" db="EMBL/GenBank/DDBJ databases">
        <title>Ferrimonas sp. S7 isolated from sea water.</title>
        <authorList>
            <person name="Bae S.S."/>
            <person name="Baek K."/>
        </authorList>
    </citation>
    <scope>NUCLEOTIDE SEQUENCE [LARGE SCALE GENOMIC DNA]</scope>
    <source>
        <strain evidence="4 5">S7</strain>
    </source>
</reference>
<dbReference type="AlphaFoldDB" id="A0A6H1UB07"/>
<dbReference type="EMBL" id="CP051180">
    <property type="protein sequence ID" value="QIZ75819.1"/>
    <property type="molecule type" value="Genomic_DNA"/>
</dbReference>
<dbReference type="RefSeq" id="WP_168659080.1">
    <property type="nucleotide sequence ID" value="NZ_CP051180.1"/>
</dbReference>
<proteinExistence type="inferred from homology"/>
<gene>
    <name evidence="4" type="ORF">HER31_02235</name>
</gene>
<comment type="similarity">
    <text evidence="1">Belongs to the UPF0751 family.</text>
</comment>
<dbReference type="Proteomes" id="UP000501602">
    <property type="component" value="Chromosome"/>
</dbReference>
<evidence type="ECO:0000256" key="2">
    <source>
        <dbReference type="SAM" id="Coils"/>
    </source>
</evidence>
<sequence length="425" mass="47926">MCLARPEPIEPSPLIPAKPQGSTTRLRHKLWELETKLHCPVIGTCLTNAELRTLAKKHGDRYAAGKNDYWLHTFFVTNTQGKNKLSLATYKYLERKYSSAVRQFAQAKDAATLRLMWEDFLARGATAEALWATTTHGQCTDELKEEAFETIHMLSHQIGAGQQADLKRLTQAEAELVGLKQEQAKQIKKTNQQLHDKDKQLQQLRDELEAQQLRNRQLEITNEQHQLTPADDTSNEQLQQQNQQLEQRFQDSQAALQRATEQRDHWHMTALTYQRKLDKIKAQHDQDVRTLEAAFGPVASASGCSSCGSSDCSACPDLAGQNVLCVGGLHRLVDQYRAIIERSNGNFSHHDGGKEDSRKRLESMLAAADTVICAVDCVSHDAYYKLKRFCKQHGKRHIFMESSSLSSFAQTVGKLSSQLEQTDVA</sequence>
<evidence type="ECO:0000256" key="1">
    <source>
        <dbReference type="ARBA" id="ARBA00007189"/>
    </source>
</evidence>